<dbReference type="RefSeq" id="WP_116300680.1">
    <property type="nucleotide sequence ID" value="NZ_NFZV01000001.1"/>
</dbReference>
<dbReference type="AlphaFoldDB" id="A0A3E0X3E8"/>
<proteinExistence type="predicted"/>
<dbReference type="GO" id="GO:0003677">
    <property type="term" value="F:DNA binding"/>
    <property type="evidence" value="ECO:0007669"/>
    <property type="project" value="UniProtKB-KW"/>
</dbReference>
<dbReference type="PRINTS" id="PR00598">
    <property type="entry name" value="HTHMARR"/>
</dbReference>
<dbReference type="InterPro" id="IPR000835">
    <property type="entry name" value="HTH_MarR-typ"/>
</dbReference>
<dbReference type="PROSITE" id="PS50995">
    <property type="entry name" value="HTH_MARR_2"/>
    <property type="match status" value="1"/>
</dbReference>
<name>A0A3E0X3E8_9GAMM</name>
<dbReference type="GO" id="GO:0006950">
    <property type="term" value="P:response to stress"/>
    <property type="evidence" value="ECO:0007669"/>
    <property type="project" value="TreeGrafter"/>
</dbReference>
<dbReference type="InterPro" id="IPR039422">
    <property type="entry name" value="MarR/SlyA-like"/>
</dbReference>
<dbReference type="EMBL" id="NFZW01000001">
    <property type="protein sequence ID" value="RFA39362.1"/>
    <property type="molecule type" value="Genomic_DNA"/>
</dbReference>
<organism evidence="5 6">
    <name type="scientific">Alkalilimnicola ehrlichii</name>
    <dbReference type="NCBI Taxonomy" id="351052"/>
    <lineage>
        <taxon>Bacteria</taxon>
        <taxon>Pseudomonadati</taxon>
        <taxon>Pseudomonadota</taxon>
        <taxon>Gammaproteobacteria</taxon>
        <taxon>Chromatiales</taxon>
        <taxon>Ectothiorhodospiraceae</taxon>
        <taxon>Alkalilimnicola</taxon>
    </lineage>
</organism>
<evidence type="ECO:0000313" key="6">
    <source>
        <dbReference type="Proteomes" id="UP000256763"/>
    </source>
</evidence>
<evidence type="ECO:0000256" key="2">
    <source>
        <dbReference type="ARBA" id="ARBA00023125"/>
    </source>
</evidence>
<dbReference type="SMART" id="SM00347">
    <property type="entry name" value="HTH_MARR"/>
    <property type="match status" value="1"/>
</dbReference>
<evidence type="ECO:0000259" key="4">
    <source>
        <dbReference type="PROSITE" id="PS50995"/>
    </source>
</evidence>
<dbReference type="GO" id="GO:0003700">
    <property type="term" value="F:DNA-binding transcription factor activity"/>
    <property type="evidence" value="ECO:0007669"/>
    <property type="project" value="InterPro"/>
</dbReference>
<dbReference type="PANTHER" id="PTHR33164:SF64">
    <property type="entry name" value="TRANSCRIPTIONAL REGULATOR SLYA"/>
    <property type="match status" value="1"/>
</dbReference>
<dbReference type="Gene3D" id="1.10.10.10">
    <property type="entry name" value="Winged helix-like DNA-binding domain superfamily/Winged helix DNA-binding domain"/>
    <property type="match status" value="1"/>
</dbReference>
<dbReference type="InterPro" id="IPR036388">
    <property type="entry name" value="WH-like_DNA-bd_sf"/>
</dbReference>
<dbReference type="SUPFAM" id="SSF46785">
    <property type="entry name" value="Winged helix' DNA-binding domain"/>
    <property type="match status" value="1"/>
</dbReference>
<gene>
    <name evidence="5" type="ORF">CAL65_00700</name>
</gene>
<sequence length="145" mass="16585">MSESRSDSFGVALHETARAWRLKLDQRLRPLGLSQAKWRTILIVSREAGGLTQKELAERLGVEGPTLVRLLDRLAADGWVERQDCPNDRRSKRVVLRERAKEGLRQIEEVAASLRHELLEGIPEQDLLRCIDLLERIKARAESLE</sequence>
<dbReference type="PANTHER" id="PTHR33164">
    <property type="entry name" value="TRANSCRIPTIONAL REGULATOR, MARR FAMILY"/>
    <property type="match status" value="1"/>
</dbReference>
<dbReference type="Proteomes" id="UP000256763">
    <property type="component" value="Unassembled WGS sequence"/>
</dbReference>
<keyword evidence="3" id="KW-0804">Transcription</keyword>
<evidence type="ECO:0000256" key="3">
    <source>
        <dbReference type="ARBA" id="ARBA00023163"/>
    </source>
</evidence>
<keyword evidence="1" id="KW-0805">Transcription regulation</keyword>
<dbReference type="Pfam" id="PF12802">
    <property type="entry name" value="MarR_2"/>
    <property type="match status" value="1"/>
</dbReference>
<feature type="domain" description="HTH marR-type" evidence="4">
    <location>
        <begin position="6"/>
        <end position="139"/>
    </location>
</feature>
<dbReference type="OrthoDB" id="5296557at2"/>
<keyword evidence="2" id="KW-0238">DNA-binding</keyword>
<keyword evidence="6" id="KW-1185">Reference proteome</keyword>
<accession>A0A3E0X3E8</accession>
<evidence type="ECO:0000256" key="1">
    <source>
        <dbReference type="ARBA" id="ARBA00023015"/>
    </source>
</evidence>
<protein>
    <recommendedName>
        <fullName evidence="4">HTH marR-type domain-containing protein</fullName>
    </recommendedName>
</protein>
<reference evidence="6" key="1">
    <citation type="submission" date="2017-05" db="EMBL/GenBank/DDBJ databases">
        <authorList>
            <person name="Sharma S."/>
            <person name="Sidhu C."/>
            <person name="Pinnaka A.K."/>
        </authorList>
    </citation>
    <scope>NUCLEOTIDE SEQUENCE [LARGE SCALE GENOMIC DNA]</scope>
    <source>
        <strain evidence="6">AK93</strain>
    </source>
</reference>
<comment type="caution">
    <text evidence="5">The sequence shown here is derived from an EMBL/GenBank/DDBJ whole genome shotgun (WGS) entry which is preliminary data.</text>
</comment>
<dbReference type="InterPro" id="IPR036390">
    <property type="entry name" value="WH_DNA-bd_sf"/>
</dbReference>
<evidence type="ECO:0000313" key="5">
    <source>
        <dbReference type="EMBL" id="RFA39362.1"/>
    </source>
</evidence>